<evidence type="ECO:0000256" key="3">
    <source>
        <dbReference type="ARBA" id="ARBA00022692"/>
    </source>
</evidence>
<feature type="transmembrane region" description="Helical" evidence="6">
    <location>
        <begin position="242"/>
        <end position="266"/>
    </location>
</feature>
<feature type="transmembrane region" description="Helical" evidence="6">
    <location>
        <begin position="569"/>
        <end position="588"/>
    </location>
</feature>
<dbReference type="Proteomes" id="UP000598467">
    <property type="component" value="Unassembled WGS sequence"/>
</dbReference>
<feature type="transmembrane region" description="Helical" evidence="6">
    <location>
        <begin position="334"/>
        <end position="358"/>
    </location>
</feature>
<feature type="transmembrane region" description="Helical" evidence="6">
    <location>
        <begin position="529"/>
        <end position="549"/>
    </location>
</feature>
<evidence type="ECO:0000313" key="8">
    <source>
        <dbReference type="Proteomes" id="UP000598467"/>
    </source>
</evidence>
<name>A0A926NZS2_9HYPH</name>
<keyword evidence="5 6" id="KW-0472">Membrane</keyword>
<dbReference type="Gene3D" id="1.20.1730.10">
    <property type="entry name" value="Sodium/glucose cotransporter"/>
    <property type="match status" value="1"/>
</dbReference>
<proteinExistence type="inferred from homology"/>
<feature type="transmembrane region" description="Helical" evidence="6">
    <location>
        <begin position="403"/>
        <end position="424"/>
    </location>
</feature>
<feature type="transmembrane region" description="Helical" evidence="6">
    <location>
        <begin position="625"/>
        <end position="644"/>
    </location>
</feature>
<protein>
    <submittedName>
        <fullName evidence="7">Uncharacterized protein</fullName>
    </submittedName>
</protein>
<organism evidence="7 8">
    <name type="scientific">Roseibium aggregatum</name>
    <dbReference type="NCBI Taxonomy" id="187304"/>
    <lineage>
        <taxon>Bacteria</taxon>
        <taxon>Pseudomonadati</taxon>
        <taxon>Pseudomonadota</taxon>
        <taxon>Alphaproteobacteria</taxon>
        <taxon>Hyphomicrobiales</taxon>
        <taxon>Stappiaceae</taxon>
        <taxon>Roseibium</taxon>
    </lineage>
</organism>
<evidence type="ECO:0000256" key="4">
    <source>
        <dbReference type="ARBA" id="ARBA00022989"/>
    </source>
</evidence>
<comment type="caution">
    <text evidence="7">The sequence shown here is derived from an EMBL/GenBank/DDBJ whole genome shotgun (WGS) entry which is preliminary data.</text>
</comment>
<dbReference type="InterPro" id="IPR038377">
    <property type="entry name" value="Na/Glc_symporter_sf"/>
</dbReference>
<dbReference type="InterPro" id="IPR001734">
    <property type="entry name" value="Na/solute_symporter"/>
</dbReference>
<evidence type="ECO:0000256" key="2">
    <source>
        <dbReference type="ARBA" id="ARBA00006434"/>
    </source>
</evidence>
<gene>
    <name evidence="7" type="ORF">HK439_19530</name>
</gene>
<comment type="subcellular location">
    <subcellularLocation>
        <location evidence="1">Membrane</location>
        <topology evidence="1">Multi-pass membrane protein</topology>
    </subcellularLocation>
</comment>
<reference evidence="7" key="1">
    <citation type="submission" date="2020-05" db="EMBL/GenBank/DDBJ databases">
        <title>Identification of trans-AT polyketide cluster in two marine bacteria, producers of a novel glutaramide-containing polyketide sesbanimide D and analogs.</title>
        <authorList>
            <person name="Kacar D."/>
            <person name="Rodriguez P."/>
            <person name="Canedo L."/>
            <person name="Gonzalez E."/>
            <person name="Galan B."/>
            <person name="De La Calle F."/>
            <person name="Garcia J.L."/>
        </authorList>
    </citation>
    <scope>NUCLEOTIDE SEQUENCE</scope>
    <source>
        <strain evidence="7">PHM038</strain>
    </source>
</reference>
<dbReference type="GO" id="GO:0016020">
    <property type="term" value="C:membrane"/>
    <property type="evidence" value="ECO:0007669"/>
    <property type="project" value="UniProtKB-SubCell"/>
</dbReference>
<dbReference type="GO" id="GO:0022857">
    <property type="term" value="F:transmembrane transporter activity"/>
    <property type="evidence" value="ECO:0007669"/>
    <property type="project" value="InterPro"/>
</dbReference>
<feature type="transmembrane region" description="Helical" evidence="6">
    <location>
        <begin position="287"/>
        <end position="314"/>
    </location>
</feature>
<evidence type="ECO:0000256" key="1">
    <source>
        <dbReference type="ARBA" id="ARBA00004141"/>
    </source>
</evidence>
<accession>A0A926NZS2</accession>
<evidence type="ECO:0000256" key="5">
    <source>
        <dbReference type="ARBA" id="ARBA00023136"/>
    </source>
</evidence>
<dbReference type="PROSITE" id="PS50283">
    <property type="entry name" value="NA_SOLUT_SYMP_3"/>
    <property type="match status" value="1"/>
</dbReference>
<evidence type="ECO:0000313" key="7">
    <source>
        <dbReference type="EMBL" id="MBD1548459.1"/>
    </source>
</evidence>
<dbReference type="AlphaFoldDB" id="A0A926NZS2"/>
<evidence type="ECO:0000256" key="6">
    <source>
        <dbReference type="SAM" id="Phobius"/>
    </source>
</evidence>
<dbReference type="EMBL" id="JABFCZ010000023">
    <property type="protein sequence ID" value="MBD1548459.1"/>
    <property type="molecule type" value="Genomic_DNA"/>
</dbReference>
<feature type="transmembrane region" description="Helical" evidence="6">
    <location>
        <begin position="471"/>
        <end position="492"/>
    </location>
</feature>
<keyword evidence="4 6" id="KW-1133">Transmembrane helix</keyword>
<keyword evidence="3 6" id="KW-0812">Transmembrane</keyword>
<dbReference type="RefSeq" id="WP_190293151.1">
    <property type="nucleotide sequence ID" value="NZ_JABFCZ010000023.1"/>
</dbReference>
<comment type="similarity">
    <text evidence="2">Belongs to the sodium:solute symporter (SSF) (TC 2.A.21) family.</text>
</comment>
<feature type="transmembrane region" description="Helical" evidence="6">
    <location>
        <begin position="379"/>
        <end position="397"/>
    </location>
</feature>
<sequence>MVLLTNVPLRAQPAGSKEVLAELCGKGASKQIHGVSDLLAGVEADKIDPSWGIKILQAVGDRALICGGEAALIRDGDTVRLAETLEPTTVKPAKKKGAFVNLRLRAQLDMGVAVLRLLTAPGGPNSADDLEELRKRAKIAPTGLIERAAAMAGNASVADGLKDILAIAGLQDPDPARQVSAIKRLAEAPSARNLTLLLNMSTSLGGKGDAAVQKALASGNDEIKFWLNVGRVSATVYSGLSYASILFMAALGLAVIFGLMGVINLAQGELIMIGAYVTFLVQEALKIVAPGLLAGFFGALIAFAIALVGVAGLVDTTLSVDAILTRLQLQSPWFAAWIFIGVIAGVQLLAGLALFAAAEGIVRHVYRPYFNSRLSKKDAVTLTRVAVAILAVVVMIMQNLTPVTLSALAAVTLPMAFQLWTPLLGVTWIGWITRPAAVTGVGFGLAGVILTEPLGYEILSFFGLELPWGRWPWTIHSAAWGMAANLAAVLIISAITNRKALGVEASEIRKLFTGALAPGPKARSLRATAWSVVLAWFFLATGPGLIFGNSAFVSVDGETTTWLLGMPSIWAWSLAGWMSGVGLVWFLAYKMEMASPVHVAIPAYVPPRRLPVDTSQIERERLRTLIIIGAVGFVLAVLVAFSFGG</sequence>
<feature type="transmembrane region" description="Helical" evidence="6">
    <location>
        <begin position="431"/>
        <end position="451"/>
    </location>
</feature>